<dbReference type="Proteomes" id="UP000250140">
    <property type="component" value="Unassembled WGS sequence"/>
</dbReference>
<evidence type="ECO:0000313" key="2">
    <source>
        <dbReference type="EMBL" id="OCL09188.1"/>
    </source>
</evidence>
<dbReference type="OrthoDB" id="1911848at2759"/>
<dbReference type="InterPro" id="IPR038305">
    <property type="entry name" value="HeLo_sf"/>
</dbReference>
<dbReference type="PROSITE" id="PS50011">
    <property type="entry name" value="PROTEIN_KINASE_DOM"/>
    <property type="match status" value="1"/>
</dbReference>
<dbReference type="AlphaFoldDB" id="A0A8E2F2P5"/>
<dbReference type="SUPFAM" id="SSF56112">
    <property type="entry name" value="Protein kinase-like (PK-like)"/>
    <property type="match status" value="1"/>
</dbReference>
<name>A0A8E2F2P5_9PEZI</name>
<proteinExistence type="predicted"/>
<organism evidence="2 3">
    <name type="scientific">Glonium stellatum</name>
    <dbReference type="NCBI Taxonomy" id="574774"/>
    <lineage>
        <taxon>Eukaryota</taxon>
        <taxon>Fungi</taxon>
        <taxon>Dikarya</taxon>
        <taxon>Ascomycota</taxon>
        <taxon>Pezizomycotina</taxon>
        <taxon>Dothideomycetes</taxon>
        <taxon>Pleosporomycetidae</taxon>
        <taxon>Gloniales</taxon>
        <taxon>Gloniaceae</taxon>
        <taxon>Glonium</taxon>
    </lineage>
</organism>
<dbReference type="GO" id="GO:0004672">
    <property type="term" value="F:protein kinase activity"/>
    <property type="evidence" value="ECO:0007669"/>
    <property type="project" value="InterPro"/>
</dbReference>
<dbReference type="Gene3D" id="1.10.510.10">
    <property type="entry name" value="Transferase(Phosphotransferase) domain 1"/>
    <property type="match status" value="1"/>
</dbReference>
<protein>
    <recommendedName>
        <fullName evidence="1">Protein kinase domain-containing protein</fullName>
    </recommendedName>
</protein>
<evidence type="ECO:0000313" key="3">
    <source>
        <dbReference type="Proteomes" id="UP000250140"/>
    </source>
</evidence>
<dbReference type="GO" id="GO:0005524">
    <property type="term" value="F:ATP binding"/>
    <property type="evidence" value="ECO:0007669"/>
    <property type="project" value="InterPro"/>
</dbReference>
<evidence type="ECO:0000259" key="1">
    <source>
        <dbReference type="PROSITE" id="PS50011"/>
    </source>
</evidence>
<dbReference type="EMBL" id="KV749491">
    <property type="protein sequence ID" value="OCL09188.1"/>
    <property type="molecule type" value="Genomic_DNA"/>
</dbReference>
<dbReference type="InterPro" id="IPR011009">
    <property type="entry name" value="Kinase-like_dom_sf"/>
</dbReference>
<reference evidence="2 3" key="1">
    <citation type="journal article" date="2016" name="Nat. Commun.">
        <title>Ectomycorrhizal ecology is imprinted in the genome of the dominant symbiotic fungus Cenococcum geophilum.</title>
        <authorList>
            <consortium name="DOE Joint Genome Institute"/>
            <person name="Peter M."/>
            <person name="Kohler A."/>
            <person name="Ohm R.A."/>
            <person name="Kuo A."/>
            <person name="Krutzmann J."/>
            <person name="Morin E."/>
            <person name="Arend M."/>
            <person name="Barry K.W."/>
            <person name="Binder M."/>
            <person name="Choi C."/>
            <person name="Clum A."/>
            <person name="Copeland A."/>
            <person name="Grisel N."/>
            <person name="Haridas S."/>
            <person name="Kipfer T."/>
            <person name="LaButti K."/>
            <person name="Lindquist E."/>
            <person name="Lipzen A."/>
            <person name="Maire R."/>
            <person name="Meier B."/>
            <person name="Mihaltcheva S."/>
            <person name="Molinier V."/>
            <person name="Murat C."/>
            <person name="Poggeler S."/>
            <person name="Quandt C.A."/>
            <person name="Sperisen C."/>
            <person name="Tritt A."/>
            <person name="Tisserant E."/>
            <person name="Crous P.W."/>
            <person name="Henrissat B."/>
            <person name="Nehls U."/>
            <person name="Egli S."/>
            <person name="Spatafora J.W."/>
            <person name="Grigoriev I.V."/>
            <person name="Martin F.M."/>
        </authorList>
    </citation>
    <scope>NUCLEOTIDE SEQUENCE [LARGE SCALE GENOMIC DNA]</scope>
    <source>
        <strain evidence="2 3">CBS 207.34</strain>
    </source>
</reference>
<dbReference type="InterPro" id="IPR000719">
    <property type="entry name" value="Prot_kinase_dom"/>
</dbReference>
<keyword evidence="3" id="KW-1185">Reference proteome</keyword>
<accession>A0A8E2F2P5</accession>
<dbReference type="Gene3D" id="1.20.120.1020">
    <property type="entry name" value="Prion-inhibition and propagation, HeLo domain"/>
    <property type="match status" value="1"/>
</dbReference>
<dbReference type="PANTHER" id="PTHR37542:SF1">
    <property type="entry name" value="PRION-INHIBITION AND PROPAGATION HELO DOMAIN-CONTAINING PROTEIN"/>
    <property type="match status" value="1"/>
</dbReference>
<gene>
    <name evidence="2" type="ORF">AOQ84DRAFT_354134</name>
</gene>
<dbReference type="PANTHER" id="PTHR37542">
    <property type="entry name" value="HELO DOMAIN-CONTAINING PROTEIN-RELATED"/>
    <property type="match status" value="1"/>
</dbReference>
<sequence>MDVFGTTVQVIQLVYQTTIFIRDVTNDVKDYGDAKRDISERLEHELAFVETFKYVCFEQEGALMKYEQVRDSIRRDVKHCLDALNRAISDYRFEATKYDGTIPTSNADVEGAADSLAKTDLQDGDARLKDRMKAKYQVWKKKAAPLQWSLFGKEKMEKMLENYKQWTDRLRQTLSVILLLVGTPSTESGYHQRAANLRISDVSERQRRAREPPPANYDALKGQMKDDITPIGGQTVIKGVYEDESGFDTKEVIVEIRQYDEALSLATQDHNADEIKALKEPLRKLSWLLQAPMDAVPSSRDSENDYGMYTLSCIGFVDEPRKNRSLLLYQLPPALSTISDPPSLHTLINKGMAEKPTLGNRFGIARALAATVLAIHTSGWVHKNIWSRSVLLLPDPKDPREMHPYLVGWDVARPNYAGTSLAGIFELEPNLYHHEQRFGKPGQKFSNGHDIYALGVVLLEIGLWKTMSAIFAGPLKAKPEFSTAEQLSLFRRVNGVIVDKAKGMELRREVGNEYAAVVQRCLQWRPSTTADEASELSISFRTEVVDALSAGSKL</sequence>
<feature type="domain" description="Protein kinase" evidence="1">
    <location>
        <begin position="226"/>
        <end position="541"/>
    </location>
</feature>